<feature type="non-terminal residue" evidence="1">
    <location>
        <position position="98"/>
    </location>
</feature>
<protein>
    <submittedName>
        <fullName evidence="1">Uncharacterized protein</fullName>
    </submittedName>
</protein>
<name>A0A0F9EFL0_9ZZZZ</name>
<dbReference type="EMBL" id="LAZR01035019">
    <property type="protein sequence ID" value="KKL28656.1"/>
    <property type="molecule type" value="Genomic_DNA"/>
</dbReference>
<organism evidence="1">
    <name type="scientific">marine sediment metagenome</name>
    <dbReference type="NCBI Taxonomy" id="412755"/>
    <lineage>
        <taxon>unclassified sequences</taxon>
        <taxon>metagenomes</taxon>
        <taxon>ecological metagenomes</taxon>
    </lineage>
</organism>
<gene>
    <name evidence="1" type="ORF">LCGC14_2372970</name>
</gene>
<dbReference type="AlphaFoldDB" id="A0A0F9EFL0"/>
<sequence>MKLLRLIIVAILMICLGSCEKGKEEIIVNCNNLVPAFAGMESLRVKNEINKLTADLEPNPTEDDKIGHRENVNILINRINSNCESLHVGIGCYACILT</sequence>
<accession>A0A0F9EFL0</accession>
<reference evidence="1" key="1">
    <citation type="journal article" date="2015" name="Nature">
        <title>Complex archaea that bridge the gap between prokaryotes and eukaryotes.</title>
        <authorList>
            <person name="Spang A."/>
            <person name="Saw J.H."/>
            <person name="Jorgensen S.L."/>
            <person name="Zaremba-Niedzwiedzka K."/>
            <person name="Martijn J."/>
            <person name="Lind A.E."/>
            <person name="van Eijk R."/>
            <person name="Schleper C."/>
            <person name="Guy L."/>
            <person name="Ettema T.J."/>
        </authorList>
    </citation>
    <scope>NUCLEOTIDE SEQUENCE</scope>
</reference>
<comment type="caution">
    <text evidence="1">The sequence shown here is derived from an EMBL/GenBank/DDBJ whole genome shotgun (WGS) entry which is preliminary data.</text>
</comment>
<proteinExistence type="predicted"/>
<evidence type="ECO:0000313" key="1">
    <source>
        <dbReference type="EMBL" id="KKL28656.1"/>
    </source>
</evidence>